<dbReference type="Proteomes" id="UP001243375">
    <property type="component" value="Unassembled WGS sequence"/>
</dbReference>
<accession>A0ACC2WN50</accession>
<organism evidence="1 2">
    <name type="scientific">Naganishia vaughanmartiniae</name>
    <dbReference type="NCBI Taxonomy" id="1424756"/>
    <lineage>
        <taxon>Eukaryota</taxon>
        <taxon>Fungi</taxon>
        <taxon>Dikarya</taxon>
        <taxon>Basidiomycota</taxon>
        <taxon>Agaricomycotina</taxon>
        <taxon>Tremellomycetes</taxon>
        <taxon>Filobasidiales</taxon>
        <taxon>Filobasidiaceae</taxon>
        <taxon>Naganishia</taxon>
    </lineage>
</organism>
<reference evidence="1" key="1">
    <citation type="submission" date="2023-04" db="EMBL/GenBank/DDBJ databases">
        <title>Draft Genome sequencing of Naganishia species isolated from polar environments using Oxford Nanopore Technology.</title>
        <authorList>
            <person name="Leo P."/>
            <person name="Venkateswaran K."/>
        </authorList>
    </citation>
    <scope>NUCLEOTIDE SEQUENCE</scope>
    <source>
        <strain evidence="1">MNA-CCFEE 5425</strain>
    </source>
</reference>
<comment type="caution">
    <text evidence="1">The sequence shown here is derived from an EMBL/GenBank/DDBJ whole genome shotgun (WGS) entry which is preliminary data.</text>
</comment>
<keyword evidence="2" id="KW-1185">Reference proteome</keyword>
<evidence type="ECO:0000313" key="2">
    <source>
        <dbReference type="Proteomes" id="UP001243375"/>
    </source>
</evidence>
<gene>
    <name evidence="1" type="ORF">QFC22_006265</name>
</gene>
<evidence type="ECO:0000313" key="1">
    <source>
        <dbReference type="EMBL" id="KAJ9112516.1"/>
    </source>
</evidence>
<dbReference type="EMBL" id="JASBWU010000025">
    <property type="protein sequence ID" value="KAJ9112516.1"/>
    <property type="molecule type" value="Genomic_DNA"/>
</dbReference>
<name>A0ACC2WN50_9TREE</name>
<sequence>MEDKRSFSSWFSKFKKGSTKEPSSTALEKDSTPDGQTVRVRALRTTRSDASLSEPDFLQATWSAVAHVTAVSGEEQEPKGTDWYEKFLFDMLAHANSKHIGDGIVMQWNTEAMTFKTAGDYLQGIQLWHARYASIISWRWGVVNGRPHCELLITSPHHAGLEDAIVVFSQEAGSEWKVSETGKWASKFLGEFTKEDMERGENRQIPGWLESKHYDKVIEQFENQMQSFPTTQK</sequence>
<protein>
    <submittedName>
        <fullName evidence="1">Uncharacterized protein</fullName>
    </submittedName>
</protein>
<proteinExistence type="predicted"/>